<evidence type="ECO:0000313" key="18">
    <source>
        <dbReference type="Proteomes" id="UP000192721"/>
    </source>
</evidence>
<dbReference type="PRINTS" id="PR00344">
    <property type="entry name" value="BCTRLSENSOR"/>
</dbReference>
<dbReference type="PANTHER" id="PTHR43395:SF10">
    <property type="entry name" value="CHEMOTAXIS PROTEIN CHEA"/>
    <property type="match status" value="1"/>
</dbReference>
<keyword evidence="5 12" id="KW-0597">Phosphoprotein</keyword>
<dbReference type="Pfam" id="PF02518">
    <property type="entry name" value="HATPase_c"/>
    <property type="match status" value="1"/>
</dbReference>
<keyword evidence="9" id="KW-0067">ATP-binding</keyword>
<dbReference type="RefSeq" id="WP_081554768.1">
    <property type="nucleotide sequence ID" value="NZ_MUKV01000004.1"/>
</dbReference>
<feature type="modified residue" description="Phosphohistidine" evidence="12">
    <location>
        <position position="46"/>
    </location>
</feature>
<dbReference type="Gene3D" id="1.10.287.560">
    <property type="entry name" value="Histidine kinase CheA-like, homodimeric domain"/>
    <property type="match status" value="1"/>
</dbReference>
<dbReference type="SMART" id="SM00387">
    <property type="entry name" value="HATPase_c"/>
    <property type="match status" value="1"/>
</dbReference>
<dbReference type="InterPro" id="IPR005467">
    <property type="entry name" value="His_kinase_dom"/>
</dbReference>
<dbReference type="SUPFAM" id="SSF47384">
    <property type="entry name" value="Homodimeric domain of signal transducing histidine kinase"/>
    <property type="match status" value="1"/>
</dbReference>
<feature type="compositionally biased region" description="Pro residues" evidence="13">
    <location>
        <begin position="140"/>
        <end position="157"/>
    </location>
</feature>
<feature type="domain" description="Histidine kinase" evidence="14">
    <location>
        <begin position="394"/>
        <end position="601"/>
    </location>
</feature>
<evidence type="ECO:0000256" key="12">
    <source>
        <dbReference type="PROSITE-ProRule" id="PRU00110"/>
    </source>
</evidence>
<feature type="domain" description="HPt" evidence="16">
    <location>
        <begin position="1"/>
        <end position="103"/>
    </location>
</feature>
<dbReference type="EMBL" id="MUKV01000004">
    <property type="protein sequence ID" value="OQS42681.1"/>
    <property type="molecule type" value="Genomic_DNA"/>
</dbReference>
<evidence type="ECO:0000256" key="8">
    <source>
        <dbReference type="ARBA" id="ARBA00022777"/>
    </source>
</evidence>
<keyword evidence="8" id="KW-0418">Kinase</keyword>
<keyword evidence="4" id="KW-0145">Chemotaxis</keyword>
<dbReference type="PANTHER" id="PTHR43395">
    <property type="entry name" value="SENSOR HISTIDINE KINASE CHEA"/>
    <property type="match status" value="1"/>
</dbReference>
<gene>
    <name evidence="17" type="ORF">B0T45_04705</name>
</gene>
<evidence type="ECO:0000256" key="5">
    <source>
        <dbReference type="ARBA" id="ARBA00022553"/>
    </source>
</evidence>
<dbReference type="Gene3D" id="1.20.120.160">
    <property type="entry name" value="HPT domain"/>
    <property type="match status" value="1"/>
</dbReference>
<dbReference type="InterPro" id="IPR036641">
    <property type="entry name" value="HPT_dom_sf"/>
</dbReference>
<evidence type="ECO:0000256" key="1">
    <source>
        <dbReference type="ARBA" id="ARBA00000085"/>
    </source>
</evidence>
<evidence type="ECO:0000256" key="13">
    <source>
        <dbReference type="SAM" id="MobiDB-lite"/>
    </source>
</evidence>
<comment type="caution">
    <text evidence="17">The sequence shown here is derived from an EMBL/GenBank/DDBJ whole genome shotgun (WGS) entry which is preliminary data.</text>
</comment>
<dbReference type="InterPro" id="IPR003594">
    <property type="entry name" value="HATPase_dom"/>
</dbReference>
<dbReference type="InterPro" id="IPR004105">
    <property type="entry name" value="CheA-like_dim"/>
</dbReference>
<dbReference type="SUPFAM" id="SSF50341">
    <property type="entry name" value="CheW-like"/>
    <property type="match status" value="1"/>
</dbReference>
<dbReference type="CDD" id="cd16916">
    <property type="entry name" value="HATPase_CheA-like"/>
    <property type="match status" value="1"/>
</dbReference>
<dbReference type="GO" id="GO:0005524">
    <property type="term" value="F:ATP binding"/>
    <property type="evidence" value="ECO:0007669"/>
    <property type="project" value="UniProtKB-KW"/>
</dbReference>
<dbReference type="SMART" id="SM01231">
    <property type="entry name" value="H-kinase_dim"/>
    <property type="match status" value="1"/>
</dbReference>
<dbReference type="Pfam" id="PF01584">
    <property type="entry name" value="CheW"/>
    <property type="match status" value="1"/>
</dbReference>
<protein>
    <recommendedName>
        <fullName evidence="3">Chemotaxis protein CheA</fullName>
        <ecNumber evidence="2">2.7.13.3</ecNumber>
    </recommendedName>
</protein>
<evidence type="ECO:0000256" key="3">
    <source>
        <dbReference type="ARBA" id="ARBA00021495"/>
    </source>
</evidence>
<keyword evidence="6" id="KW-0808">Transferase</keyword>
<dbReference type="PROSITE" id="PS50894">
    <property type="entry name" value="HPT"/>
    <property type="match status" value="1"/>
</dbReference>
<dbReference type="InterPro" id="IPR008207">
    <property type="entry name" value="Sig_transdc_His_kin_Hpt_dom"/>
</dbReference>
<dbReference type="Pfam" id="PF01627">
    <property type="entry name" value="Hpt"/>
    <property type="match status" value="1"/>
</dbReference>
<name>A0A1W0D6N5_9NEIS</name>
<comment type="catalytic activity">
    <reaction evidence="1">
        <text>ATP + protein L-histidine = ADP + protein N-phospho-L-histidine.</text>
        <dbReference type="EC" id="2.7.13.3"/>
    </reaction>
</comment>
<dbReference type="Proteomes" id="UP000192721">
    <property type="component" value="Unassembled WGS sequence"/>
</dbReference>
<keyword evidence="7" id="KW-0547">Nucleotide-binding</keyword>
<dbReference type="Gene3D" id="3.30.565.10">
    <property type="entry name" value="Histidine kinase-like ATPase, C-terminal domain"/>
    <property type="match status" value="1"/>
</dbReference>
<dbReference type="InterPro" id="IPR036061">
    <property type="entry name" value="CheW-like_dom_sf"/>
</dbReference>
<evidence type="ECO:0000259" key="14">
    <source>
        <dbReference type="PROSITE" id="PS50109"/>
    </source>
</evidence>
<evidence type="ECO:0000256" key="11">
    <source>
        <dbReference type="ARBA" id="ARBA00035100"/>
    </source>
</evidence>
<organism evidence="17 18">
    <name type="scientific">Chromobacterium haemolyticum</name>
    <dbReference type="NCBI Taxonomy" id="394935"/>
    <lineage>
        <taxon>Bacteria</taxon>
        <taxon>Pseudomonadati</taxon>
        <taxon>Pseudomonadota</taxon>
        <taxon>Betaproteobacteria</taxon>
        <taxon>Neisseriales</taxon>
        <taxon>Chromobacteriaceae</taxon>
        <taxon>Chromobacterium</taxon>
    </lineage>
</organism>
<dbReference type="InterPro" id="IPR002545">
    <property type="entry name" value="CheW-lke_dom"/>
</dbReference>
<dbReference type="Pfam" id="PF02895">
    <property type="entry name" value="H-kinase_dim"/>
    <property type="match status" value="1"/>
</dbReference>
<dbReference type="GO" id="GO:0000155">
    <property type="term" value="F:phosphorelay sensor kinase activity"/>
    <property type="evidence" value="ECO:0007669"/>
    <property type="project" value="InterPro"/>
</dbReference>
<dbReference type="SMART" id="SM00260">
    <property type="entry name" value="CheW"/>
    <property type="match status" value="1"/>
</dbReference>
<dbReference type="PROSITE" id="PS50851">
    <property type="entry name" value="CHEW"/>
    <property type="match status" value="1"/>
</dbReference>
<dbReference type="CDD" id="cd00088">
    <property type="entry name" value="HPT"/>
    <property type="match status" value="1"/>
</dbReference>
<dbReference type="SUPFAM" id="SSF55874">
    <property type="entry name" value="ATPase domain of HSP90 chaperone/DNA topoisomerase II/histidine kinase"/>
    <property type="match status" value="1"/>
</dbReference>
<dbReference type="InterPro" id="IPR004358">
    <property type="entry name" value="Sig_transdc_His_kin-like_C"/>
</dbReference>
<reference evidence="17 18" key="1">
    <citation type="submission" date="2017-02" db="EMBL/GenBank/DDBJ databases">
        <title>Chromobacterium haemolyticum H5244.</title>
        <authorList>
            <person name="Gulvik C.A."/>
        </authorList>
    </citation>
    <scope>NUCLEOTIDE SEQUENCE [LARGE SCALE GENOMIC DNA]</scope>
    <source>
        <strain evidence="17 18">H5244</strain>
    </source>
</reference>
<evidence type="ECO:0000256" key="10">
    <source>
        <dbReference type="ARBA" id="ARBA00023012"/>
    </source>
</evidence>
<comment type="function">
    <text evidence="11">Involved in the transmission of sensory signals from the chemoreceptors to the flagellar motors. CheA is autophosphorylated; it can transfer its phosphate group to either CheB or CheY.</text>
</comment>
<feature type="domain" description="CheW-like" evidence="15">
    <location>
        <begin position="603"/>
        <end position="734"/>
    </location>
</feature>
<accession>A0A1W0D6N5</accession>
<dbReference type="GO" id="GO:0005737">
    <property type="term" value="C:cytoplasm"/>
    <property type="evidence" value="ECO:0007669"/>
    <property type="project" value="InterPro"/>
</dbReference>
<evidence type="ECO:0000259" key="16">
    <source>
        <dbReference type="PROSITE" id="PS50894"/>
    </source>
</evidence>
<feature type="region of interest" description="Disordered" evidence="13">
    <location>
        <begin position="132"/>
        <end position="161"/>
    </location>
</feature>
<dbReference type="InterPro" id="IPR036890">
    <property type="entry name" value="HATPase_C_sf"/>
</dbReference>
<dbReference type="CDD" id="cd00731">
    <property type="entry name" value="CheA_reg"/>
    <property type="match status" value="1"/>
</dbReference>
<keyword evidence="10" id="KW-0902">Two-component regulatory system</keyword>
<dbReference type="FunFam" id="3.30.565.10:FF:000016">
    <property type="entry name" value="Chemotaxis protein CheA, putative"/>
    <property type="match status" value="1"/>
</dbReference>
<evidence type="ECO:0000256" key="9">
    <source>
        <dbReference type="ARBA" id="ARBA00022840"/>
    </source>
</evidence>
<dbReference type="InterPro" id="IPR037006">
    <property type="entry name" value="CheA-like_homodim_sf"/>
</dbReference>
<dbReference type="PROSITE" id="PS50109">
    <property type="entry name" value="HIS_KIN"/>
    <property type="match status" value="1"/>
</dbReference>
<dbReference type="EC" id="2.7.13.3" evidence="2"/>
<dbReference type="SUPFAM" id="SSF47226">
    <property type="entry name" value="Histidine-containing phosphotransfer domain, HPT domain"/>
    <property type="match status" value="1"/>
</dbReference>
<evidence type="ECO:0000256" key="4">
    <source>
        <dbReference type="ARBA" id="ARBA00022500"/>
    </source>
</evidence>
<dbReference type="GO" id="GO:0006935">
    <property type="term" value="P:chemotaxis"/>
    <property type="evidence" value="ECO:0007669"/>
    <property type="project" value="UniProtKB-KW"/>
</dbReference>
<dbReference type="SMART" id="SM00073">
    <property type="entry name" value="HPT"/>
    <property type="match status" value="1"/>
</dbReference>
<dbReference type="InterPro" id="IPR036097">
    <property type="entry name" value="HisK_dim/P_sf"/>
</dbReference>
<dbReference type="InterPro" id="IPR051315">
    <property type="entry name" value="Bact_Chemotaxis_CheA"/>
</dbReference>
<sequence length="764" mass="82880">MDLELALQTFFEESNDLLGEMESILLDAEADSTTTEQLNALFRSMHTIKGSAGLFGLDIVVGFTHEVENVLDLLRDGALRLDDMLTGLLLRCHDHVKEMLTALAAKDSLERFADTELLDELIAYNRAAGGAAAQDAAETTPPPEAPPTAAPSEPPAAPDAQKPEQWLLSLRFGPDMLRNGMDPSSFIRYLATIGEIDRIEAVTTQLPAGDAFNPETNYLRLEALYRSPEEQQTLLDVFEFAREDSEVHIWPWPPTSRQQAQTLASAAPEEAEAVQAVWLRFGLEPETAEPEAAPDESFAMEVETPQAEVVELAQEEHSTADLDPVLLVDVAQEAPAARAGVKTSGDAKSGKQAESKFIKVEAGKLDSLINLIGELVIAGAAANLVARRSQQSALVEATQTIANLIEQIRAGTLSMRMIQIGEIFSRFPRVARDVSRELGKDIQLHISGAETELDKSMVEKLGDPLMHIVRNAIDHGIETTERRLASGKPAEGHVWLNAYHESGSIVIEVADDGGGLNQERILAKAVERGLVPADSALPEQDVFRLIFEAGFSTADQVTNISGRGVGMDVVRKSIEQLRGTIDIESELGLGTTFRIRLPLTLAIIDGFLVEVAAATFVVPLEAVIECIELPAALDKDSVHDCLNLRGELLPLLRLDSFLDLPSVAAKRRNVVVVHYGDRKAGLVVDALLGEFQTVIKPLGNLFRHLKAISGSTILGTGEVALILDVPALIHHATQKEAERYALLPAREWDAGTTNTAAKTDRSAQ</sequence>
<evidence type="ECO:0000313" key="17">
    <source>
        <dbReference type="EMBL" id="OQS42681.1"/>
    </source>
</evidence>
<evidence type="ECO:0000259" key="15">
    <source>
        <dbReference type="PROSITE" id="PS50851"/>
    </source>
</evidence>
<evidence type="ECO:0000256" key="7">
    <source>
        <dbReference type="ARBA" id="ARBA00022741"/>
    </source>
</evidence>
<proteinExistence type="predicted"/>
<evidence type="ECO:0000256" key="2">
    <source>
        <dbReference type="ARBA" id="ARBA00012438"/>
    </source>
</evidence>
<dbReference type="AlphaFoldDB" id="A0A1W0D6N5"/>
<evidence type="ECO:0000256" key="6">
    <source>
        <dbReference type="ARBA" id="ARBA00022679"/>
    </source>
</evidence>
<dbReference type="Gene3D" id="2.30.30.40">
    <property type="entry name" value="SH3 Domains"/>
    <property type="match status" value="1"/>
</dbReference>